<dbReference type="InterPro" id="IPR010982">
    <property type="entry name" value="Lambda_DNA-bd_dom_sf"/>
</dbReference>
<dbReference type="Pfam" id="PF01381">
    <property type="entry name" value="HTH_3"/>
    <property type="match status" value="1"/>
</dbReference>
<reference evidence="3 4" key="1">
    <citation type="submission" date="2016-03" db="EMBL/GenBank/DDBJ databases">
        <title>Niastella vici sp. nov., isolated from farmland soil.</title>
        <authorList>
            <person name="Chen L."/>
            <person name="Wang D."/>
            <person name="Yang S."/>
            <person name="Wang G."/>
        </authorList>
    </citation>
    <scope>NUCLEOTIDE SEQUENCE [LARGE SCALE GENOMIC DNA]</scope>
    <source>
        <strain evidence="3 4">DJ57</strain>
    </source>
</reference>
<dbReference type="GO" id="GO:0003677">
    <property type="term" value="F:DNA binding"/>
    <property type="evidence" value="ECO:0007669"/>
    <property type="project" value="UniProtKB-KW"/>
</dbReference>
<evidence type="ECO:0000256" key="1">
    <source>
        <dbReference type="ARBA" id="ARBA00023125"/>
    </source>
</evidence>
<accession>A0A1V9FP19</accession>
<dbReference type="SMART" id="SM00530">
    <property type="entry name" value="HTH_XRE"/>
    <property type="match status" value="1"/>
</dbReference>
<protein>
    <submittedName>
        <fullName evidence="3">Transcriptional regulator</fullName>
    </submittedName>
</protein>
<keyword evidence="1" id="KW-0238">DNA-binding</keyword>
<evidence type="ECO:0000313" key="4">
    <source>
        <dbReference type="Proteomes" id="UP000192796"/>
    </source>
</evidence>
<dbReference type="SUPFAM" id="SSF141571">
    <property type="entry name" value="Pentapeptide repeat-like"/>
    <property type="match status" value="2"/>
</dbReference>
<evidence type="ECO:0000259" key="2">
    <source>
        <dbReference type="PROSITE" id="PS50943"/>
    </source>
</evidence>
<dbReference type="Gene3D" id="1.10.260.40">
    <property type="entry name" value="lambda repressor-like DNA-binding domains"/>
    <property type="match status" value="1"/>
</dbReference>
<comment type="caution">
    <text evidence="3">The sequence shown here is derived from an EMBL/GenBank/DDBJ whole genome shotgun (WGS) entry which is preliminary data.</text>
</comment>
<dbReference type="PANTHER" id="PTHR46558">
    <property type="entry name" value="TRACRIPTIONAL REGULATORY PROTEIN-RELATED-RELATED"/>
    <property type="match status" value="1"/>
</dbReference>
<evidence type="ECO:0000313" key="3">
    <source>
        <dbReference type="EMBL" id="OQP60006.1"/>
    </source>
</evidence>
<gene>
    <name evidence="3" type="ORF">A3860_35125</name>
</gene>
<dbReference type="STRING" id="1703345.A3860_35125"/>
<dbReference type="InterPro" id="IPR001646">
    <property type="entry name" value="5peptide_repeat"/>
</dbReference>
<dbReference type="PANTHER" id="PTHR46558:SF4">
    <property type="entry name" value="DNA-BIDING PHAGE PROTEIN"/>
    <property type="match status" value="1"/>
</dbReference>
<dbReference type="SUPFAM" id="SSF47413">
    <property type="entry name" value="lambda repressor-like DNA-binding domains"/>
    <property type="match status" value="1"/>
</dbReference>
<dbReference type="AlphaFoldDB" id="A0A1V9FP19"/>
<dbReference type="EMBL" id="LVYD01000068">
    <property type="protein sequence ID" value="OQP60006.1"/>
    <property type="molecule type" value="Genomic_DNA"/>
</dbReference>
<organism evidence="3 4">
    <name type="scientific">Niastella vici</name>
    <dbReference type="NCBI Taxonomy" id="1703345"/>
    <lineage>
        <taxon>Bacteria</taxon>
        <taxon>Pseudomonadati</taxon>
        <taxon>Bacteroidota</taxon>
        <taxon>Chitinophagia</taxon>
        <taxon>Chitinophagales</taxon>
        <taxon>Chitinophagaceae</taxon>
        <taxon>Niastella</taxon>
    </lineage>
</organism>
<name>A0A1V9FP19_9BACT</name>
<dbReference type="Pfam" id="PF13599">
    <property type="entry name" value="Pentapeptide_4"/>
    <property type="match status" value="1"/>
</dbReference>
<dbReference type="Proteomes" id="UP000192796">
    <property type="component" value="Unassembled WGS sequence"/>
</dbReference>
<dbReference type="Gene3D" id="2.160.20.80">
    <property type="entry name" value="E3 ubiquitin-protein ligase SopA"/>
    <property type="match status" value="2"/>
</dbReference>
<dbReference type="CDD" id="cd00093">
    <property type="entry name" value="HTH_XRE"/>
    <property type="match status" value="1"/>
</dbReference>
<dbReference type="PROSITE" id="PS50943">
    <property type="entry name" value="HTH_CROC1"/>
    <property type="match status" value="1"/>
</dbReference>
<proteinExistence type="predicted"/>
<feature type="domain" description="HTH cro/C1-type" evidence="2">
    <location>
        <begin position="11"/>
        <end position="65"/>
    </location>
</feature>
<dbReference type="InterPro" id="IPR001387">
    <property type="entry name" value="Cro/C1-type_HTH"/>
</dbReference>
<dbReference type="OrthoDB" id="9812495at2"/>
<keyword evidence="4" id="KW-1185">Reference proteome</keyword>
<sequence length="305" mass="34210">MLNAKMIGNKIAEARKKINISQAQLAQRLFISSQAVGKWERGESMPDITTFNSLAEILGVDLNYFSENFQSEVTEVTPVEPLVKRSDESDSYRMPSGKQEKKLSWDMSRENLVDTDFSGLKNLHEKFSSSNMQRCLFIGSDMSGLILNSNNIDSCDFSGSDISGSHIQSSNLSNNIFKNCSLKETEFSRSYIEGCDFSGADFTGVVFKSGGFGNNTIANVVWNRTSFIDTHIADIVFEGTLEDCIFENCVFNRVTFQHSTLINIFFKNNRRLKRIQFIDCKADKLTYAFLKNGKADLTGITLLTA</sequence>